<dbReference type="GO" id="GO:0006071">
    <property type="term" value="P:glycerol metabolic process"/>
    <property type="evidence" value="ECO:0007669"/>
    <property type="project" value="TreeGrafter"/>
</dbReference>
<evidence type="ECO:0000256" key="5">
    <source>
        <dbReference type="ARBA" id="ARBA00022840"/>
    </source>
</evidence>
<dbReference type="GO" id="GO:0005524">
    <property type="term" value="F:ATP binding"/>
    <property type="evidence" value="ECO:0007669"/>
    <property type="project" value="UniProtKB-KW"/>
</dbReference>
<dbReference type="InterPro" id="IPR043129">
    <property type="entry name" value="ATPase_NBD"/>
</dbReference>
<keyword evidence="5" id="KW-0067">ATP-binding</keyword>
<keyword evidence="4 11" id="KW-0418">Kinase</keyword>
<evidence type="ECO:0000259" key="10">
    <source>
        <dbReference type="Pfam" id="PF02782"/>
    </source>
</evidence>
<dbReference type="SUPFAM" id="SSF53067">
    <property type="entry name" value="Actin-like ATPase domain"/>
    <property type="match status" value="2"/>
</dbReference>
<dbReference type="EMBL" id="CACRTL010000003">
    <property type="protein sequence ID" value="VYT58396.1"/>
    <property type="molecule type" value="Genomic_DNA"/>
</dbReference>
<reference evidence="11" key="1">
    <citation type="submission" date="2019-11" db="EMBL/GenBank/DDBJ databases">
        <authorList>
            <person name="Feng L."/>
        </authorList>
    </citation>
    <scope>NUCLEOTIDE SEQUENCE</scope>
    <source>
        <strain evidence="11">CramosumLFYP8</strain>
    </source>
</reference>
<dbReference type="PANTHER" id="PTHR10196:SF93">
    <property type="entry name" value="L-RHAMNULOKINASE"/>
    <property type="match status" value="1"/>
</dbReference>
<evidence type="ECO:0000256" key="7">
    <source>
        <dbReference type="ARBA" id="ARBA00023308"/>
    </source>
</evidence>
<keyword evidence="6" id="KW-1015">Disulfide bond</keyword>
<dbReference type="Pfam" id="PF02782">
    <property type="entry name" value="FGGY_C"/>
    <property type="match status" value="1"/>
</dbReference>
<dbReference type="RefSeq" id="WP_008792125.1">
    <property type="nucleotide sequence ID" value="NZ_BAABXX010000001.1"/>
</dbReference>
<dbReference type="GO" id="GO:0005829">
    <property type="term" value="C:cytosol"/>
    <property type="evidence" value="ECO:0007669"/>
    <property type="project" value="TreeGrafter"/>
</dbReference>
<dbReference type="InterPro" id="IPR013449">
    <property type="entry name" value="Rhamnulokinase"/>
</dbReference>
<dbReference type="GO" id="GO:0019301">
    <property type="term" value="P:rhamnose catabolic process"/>
    <property type="evidence" value="ECO:0007669"/>
    <property type="project" value="UniProtKB-UniRule"/>
</dbReference>
<evidence type="ECO:0000256" key="3">
    <source>
        <dbReference type="ARBA" id="ARBA00022741"/>
    </source>
</evidence>
<dbReference type="GO" id="GO:0004370">
    <property type="term" value="F:glycerol kinase activity"/>
    <property type="evidence" value="ECO:0007669"/>
    <property type="project" value="TreeGrafter"/>
</dbReference>
<dbReference type="InterPro" id="IPR018484">
    <property type="entry name" value="FGGY_N"/>
</dbReference>
<dbReference type="NCBIfam" id="TIGR02627">
    <property type="entry name" value="rhamnulo_kin"/>
    <property type="match status" value="1"/>
</dbReference>
<organism evidence="11">
    <name type="scientific">Thomasclavelia ramosa</name>
    <dbReference type="NCBI Taxonomy" id="1547"/>
    <lineage>
        <taxon>Bacteria</taxon>
        <taxon>Bacillati</taxon>
        <taxon>Bacillota</taxon>
        <taxon>Erysipelotrichia</taxon>
        <taxon>Erysipelotrichales</taxon>
        <taxon>Coprobacillaceae</taxon>
        <taxon>Thomasclavelia</taxon>
    </lineage>
</organism>
<dbReference type="Gene3D" id="3.30.420.40">
    <property type="match status" value="2"/>
</dbReference>
<keyword evidence="7" id="KW-0684">Rhamnose metabolism</keyword>
<dbReference type="Pfam" id="PF00370">
    <property type="entry name" value="FGGY_N"/>
    <property type="match status" value="1"/>
</dbReference>
<sequence>MEYYLAVDIGASSGRHILGSYQNGKLVLEEIHRFENNIRVIDEHLSWDVDYLFHEIIAGMKKCKELDKIPLSMAIDTWAVDYIFLDRHGKRIGNAISYRDHRTDNIDQEVYKIVSAEELYERTGIQKQLFNTLYQLMAVKKYTPEILTQVSSMLMIPDYFSYLLTGRQVCEYTNASTTQLVSSNTRNWDRELIEQLGYPQTMFKEIIEPGTIIGNLTDIVQESVGFDTKVIATASHDTASAVVSVPALREDFIYISSGTWSLMGMERNIADCSLESMQANFTNEGGYNHRFRYLKNIMGLWMIQSLRRELEETLSFNELCQMAKANQNFPSRVDVNDCCFLSPDSMIKAIQDYCQNSNQPIPKTAGELANVIYQSLAISYAATIEEIEMLTRKKYEAIYIVGGGGNAEYLNELTAKATGKVIYTGPVEATATGNIVVQMLNNQVFASLVEARKCIKNSFEIKKYKEEK</sequence>
<evidence type="ECO:0000256" key="2">
    <source>
        <dbReference type="ARBA" id="ARBA00022679"/>
    </source>
</evidence>
<feature type="domain" description="Carbohydrate kinase FGGY C-terminal" evidence="10">
    <location>
        <begin position="254"/>
        <end position="440"/>
    </location>
</feature>
<dbReference type="CDD" id="cd07771">
    <property type="entry name" value="ASKHA_NBD_FGGY_RhaB-like"/>
    <property type="match status" value="1"/>
</dbReference>
<dbReference type="PANTHER" id="PTHR10196">
    <property type="entry name" value="SUGAR KINASE"/>
    <property type="match status" value="1"/>
</dbReference>
<dbReference type="GO" id="GO:0008993">
    <property type="term" value="F:rhamnulokinase activity"/>
    <property type="evidence" value="ECO:0007669"/>
    <property type="project" value="UniProtKB-UniRule"/>
</dbReference>
<evidence type="ECO:0000256" key="8">
    <source>
        <dbReference type="NCBIfam" id="TIGR02627"/>
    </source>
</evidence>
<evidence type="ECO:0000259" key="9">
    <source>
        <dbReference type="Pfam" id="PF00370"/>
    </source>
</evidence>
<feature type="domain" description="Carbohydrate kinase FGGY N-terminal" evidence="9">
    <location>
        <begin position="3"/>
        <end position="243"/>
    </location>
</feature>
<dbReference type="EC" id="2.7.1.5" evidence="8"/>
<name>A0A6N2XXJ6_9FIRM</name>
<keyword evidence="2 11" id="KW-0808">Transferase</keyword>
<evidence type="ECO:0000256" key="6">
    <source>
        <dbReference type="ARBA" id="ARBA00023157"/>
    </source>
</evidence>
<accession>A0A6N2XXJ6</accession>
<keyword evidence="3" id="KW-0547">Nucleotide-binding</keyword>
<dbReference type="AlphaFoldDB" id="A0A6N2XXJ6"/>
<proteinExistence type="inferred from homology"/>
<gene>
    <name evidence="11" type="primary">rhaB</name>
    <name evidence="11" type="ORF">CRLFYP8_00825</name>
</gene>
<evidence type="ECO:0000256" key="4">
    <source>
        <dbReference type="ARBA" id="ARBA00022777"/>
    </source>
</evidence>
<comment type="similarity">
    <text evidence="1">Belongs to the FGGY kinase family.</text>
</comment>
<dbReference type="InterPro" id="IPR018485">
    <property type="entry name" value="FGGY_C"/>
</dbReference>
<evidence type="ECO:0000313" key="11">
    <source>
        <dbReference type="EMBL" id="VYT58396.1"/>
    </source>
</evidence>
<protein>
    <recommendedName>
        <fullName evidence="8">Rhamnulokinase</fullName>
        <ecNumber evidence="8">2.7.1.5</ecNumber>
    </recommendedName>
</protein>
<evidence type="ECO:0000256" key="1">
    <source>
        <dbReference type="ARBA" id="ARBA00009156"/>
    </source>
</evidence>